<protein>
    <submittedName>
        <fullName evidence="4">C-type lectin domain-containing protein</fullName>
    </submittedName>
</protein>
<dbReference type="PANTHER" id="PTHR22803">
    <property type="entry name" value="MANNOSE, PHOSPHOLIPASE, LECTIN RECEPTOR RELATED"/>
    <property type="match status" value="1"/>
</dbReference>
<dbReference type="InterPro" id="IPR001304">
    <property type="entry name" value="C-type_lectin-like"/>
</dbReference>
<proteinExistence type="predicted"/>
<dbReference type="InterPro" id="IPR016187">
    <property type="entry name" value="CTDL_fold"/>
</dbReference>
<dbReference type="InterPro" id="IPR016186">
    <property type="entry name" value="C-type_lectin-like/link_sf"/>
</dbReference>
<dbReference type="CDD" id="cd00037">
    <property type="entry name" value="CLECT"/>
    <property type="match status" value="1"/>
</dbReference>
<dbReference type="Gene3D" id="3.10.100.10">
    <property type="entry name" value="Mannose-Binding Protein A, subunit A"/>
    <property type="match status" value="1"/>
</dbReference>
<dbReference type="WBParaSite" id="PSAMB.scaffold87size82396.g1571.t1">
    <property type="protein sequence ID" value="PSAMB.scaffold87size82396.g1571.t1"/>
    <property type="gene ID" value="PSAMB.scaffold87size82396.g1571"/>
</dbReference>
<dbReference type="InterPro" id="IPR050111">
    <property type="entry name" value="C-type_lectin/snaclec_domain"/>
</dbReference>
<sequence>MQNFETLIPFKFLEYEYLFINESVVWWAAENKCYSWGGNLASIRTLQENNFVLSLHKDYDAWIGYNDNEIEGSFAWAEDPMSLYNSSFVDWANGQPDNDIVSGTGQDCVYQDTYGKWIDNQCYMELPYVCKRYKRTKVGSIFQELWCDNAGGICKYETNCGGNNRTEHVKAGLCKKQPKDVKCCIPGNSTLQW</sequence>
<evidence type="ECO:0000313" key="4">
    <source>
        <dbReference type="WBParaSite" id="PSAMB.scaffold87size82396.g1571.t1"/>
    </source>
</evidence>
<organism evidence="3 4">
    <name type="scientific">Plectus sambesii</name>
    <dbReference type="NCBI Taxonomy" id="2011161"/>
    <lineage>
        <taxon>Eukaryota</taxon>
        <taxon>Metazoa</taxon>
        <taxon>Ecdysozoa</taxon>
        <taxon>Nematoda</taxon>
        <taxon>Chromadorea</taxon>
        <taxon>Plectida</taxon>
        <taxon>Plectina</taxon>
        <taxon>Plectoidea</taxon>
        <taxon>Plectidae</taxon>
        <taxon>Plectus</taxon>
    </lineage>
</organism>
<dbReference type="Proteomes" id="UP000887566">
    <property type="component" value="Unplaced"/>
</dbReference>
<keyword evidence="3" id="KW-1185">Reference proteome</keyword>
<evidence type="ECO:0000259" key="2">
    <source>
        <dbReference type="PROSITE" id="PS50041"/>
    </source>
</evidence>
<dbReference type="SMART" id="SM00034">
    <property type="entry name" value="CLECT"/>
    <property type="match status" value="1"/>
</dbReference>
<dbReference type="PROSITE" id="PS50041">
    <property type="entry name" value="C_TYPE_LECTIN_2"/>
    <property type="match status" value="1"/>
</dbReference>
<name>A0A914XI61_9BILA</name>
<dbReference type="AlphaFoldDB" id="A0A914XI61"/>
<reference evidence="4" key="1">
    <citation type="submission" date="2022-11" db="UniProtKB">
        <authorList>
            <consortium name="WormBaseParasite"/>
        </authorList>
    </citation>
    <scope>IDENTIFICATION</scope>
</reference>
<keyword evidence="1" id="KW-1015">Disulfide bond</keyword>
<dbReference type="InterPro" id="IPR018378">
    <property type="entry name" value="C-type_lectin_CS"/>
</dbReference>
<evidence type="ECO:0000313" key="3">
    <source>
        <dbReference type="Proteomes" id="UP000887566"/>
    </source>
</evidence>
<dbReference type="SUPFAM" id="SSF56436">
    <property type="entry name" value="C-type lectin-like"/>
    <property type="match status" value="1"/>
</dbReference>
<evidence type="ECO:0000256" key="1">
    <source>
        <dbReference type="ARBA" id="ARBA00023157"/>
    </source>
</evidence>
<dbReference type="Pfam" id="PF00059">
    <property type="entry name" value="Lectin_C"/>
    <property type="match status" value="1"/>
</dbReference>
<accession>A0A914XI61</accession>
<feature type="domain" description="C-type lectin" evidence="2">
    <location>
        <begin position="12"/>
        <end position="131"/>
    </location>
</feature>
<dbReference type="PROSITE" id="PS00615">
    <property type="entry name" value="C_TYPE_LECTIN_1"/>
    <property type="match status" value="1"/>
</dbReference>